<evidence type="ECO:0000313" key="2">
    <source>
        <dbReference type="EMBL" id="OGC83042.1"/>
    </source>
</evidence>
<keyword evidence="1" id="KW-1133">Transmembrane helix</keyword>
<organism evidence="2 3">
    <name type="scientific">Candidatus Abawacabacteria bacterium RIFCSPHIGHO2_01_FULL_46_8</name>
    <dbReference type="NCBI Taxonomy" id="1817815"/>
    <lineage>
        <taxon>Bacteria</taxon>
        <taxon>Candidatus Abawacaibacteriota</taxon>
    </lineage>
</organism>
<reference evidence="2 3" key="1">
    <citation type="journal article" date="2016" name="Nat. Commun.">
        <title>Thousands of microbial genomes shed light on interconnected biogeochemical processes in an aquifer system.</title>
        <authorList>
            <person name="Anantharaman K."/>
            <person name="Brown C.T."/>
            <person name="Hug L.A."/>
            <person name="Sharon I."/>
            <person name="Castelle C.J."/>
            <person name="Probst A.J."/>
            <person name="Thomas B.C."/>
            <person name="Singh A."/>
            <person name="Wilkins M.J."/>
            <person name="Karaoz U."/>
            <person name="Brodie E.L."/>
            <person name="Williams K.H."/>
            <person name="Hubbard S.S."/>
            <person name="Banfield J.F."/>
        </authorList>
    </citation>
    <scope>NUCLEOTIDE SEQUENCE [LARGE SCALE GENOMIC DNA]</scope>
</reference>
<protein>
    <recommendedName>
        <fullName evidence="4">Membrane-associated protein</fullName>
    </recommendedName>
</protein>
<comment type="caution">
    <text evidence="2">The sequence shown here is derived from an EMBL/GenBank/DDBJ whole genome shotgun (WGS) entry which is preliminary data.</text>
</comment>
<sequence length="82" mass="8484">MAKLSVRALALTAGLVWGLGLLLVVLIALVSEGYGAAFLAAVASIYPGVEVSANGAFLGLLWGFLDGFIGGAIFAWLYNRLI</sequence>
<dbReference type="EMBL" id="MEWS01000001">
    <property type="protein sequence ID" value="OGC83042.1"/>
    <property type="molecule type" value="Genomic_DNA"/>
</dbReference>
<dbReference type="NCBIfam" id="NF037947">
    <property type="entry name" value="holin_4"/>
    <property type="match status" value="1"/>
</dbReference>
<evidence type="ECO:0000313" key="3">
    <source>
        <dbReference type="Proteomes" id="UP000177521"/>
    </source>
</evidence>
<proteinExistence type="predicted"/>
<accession>A0A1F4XMT7</accession>
<evidence type="ECO:0008006" key="4">
    <source>
        <dbReference type="Google" id="ProtNLM"/>
    </source>
</evidence>
<dbReference type="Proteomes" id="UP000177521">
    <property type="component" value="Unassembled WGS sequence"/>
</dbReference>
<evidence type="ECO:0000256" key="1">
    <source>
        <dbReference type="SAM" id="Phobius"/>
    </source>
</evidence>
<name>A0A1F4XMT7_9BACT</name>
<keyword evidence="1" id="KW-0812">Transmembrane</keyword>
<feature type="transmembrane region" description="Helical" evidence="1">
    <location>
        <begin position="59"/>
        <end position="78"/>
    </location>
</feature>
<gene>
    <name evidence="2" type="ORF">A2788_01390</name>
</gene>
<dbReference type="AlphaFoldDB" id="A0A1F4XMT7"/>
<keyword evidence="1" id="KW-0472">Membrane</keyword>